<dbReference type="InterPro" id="IPR038731">
    <property type="entry name" value="RgtA/B/C-like"/>
</dbReference>
<feature type="transmembrane region" description="Helical" evidence="9">
    <location>
        <begin position="445"/>
        <end position="466"/>
    </location>
</feature>
<comment type="caution">
    <text evidence="12">The sequence shown here is derived from an EMBL/GenBank/DDBJ whole genome shotgun (WGS) entry which is preliminary data.</text>
</comment>
<organism evidence="12 13">
    <name type="scientific">Williamsia deligens</name>
    <dbReference type="NCBI Taxonomy" id="321325"/>
    <lineage>
        <taxon>Bacteria</taxon>
        <taxon>Bacillati</taxon>
        <taxon>Actinomycetota</taxon>
        <taxon>Actinomycetes</taxon>
        <taxon>Mycobacteriales</taxon>
        <taxon>Nocardiaceae</taxon>
        <taxon>Williamsia</taxon>
    </lineage>
</organism>
<evidence type="ECO:0000256" key="5">
    <source>
        <dbReference type="ARBA" id="ARBA00022692"/>
    </source>
</evidence>
<gene>
    <name evidence="12" type="ORF">ACFQ04_10415</name>
</gene>
<evidence type="ECO:0000259" key="10">
    <source>
        <dbReference type="Pfam" id="PF13231"/>
    </source>
</evidence>
<reference evidence="13" key="1">
    <citation type="journal article" date="2019" name="Int. J. Syst. Evol. Microbiol.">
        <title>The Global Catalogue of Microorganisms (GCM) 10K type strain sequencing project: providing services to taxonomists for standard genome sequencing and annotation.</title>
        <authorList>
            <consortium name="The Broad Institute Genomics Platform"/>
            <consortium name="The Broad Institute Genome Sequencing Center for Infectious Disease"/>
            <person name="Wu L."/>
            <person name="Ma J."/>
        </authorList>
    </citation>
    <scope>NUCLEOTIDE SEQUENCE [LARGE SCALE GENOMIC DNA]</scope>
    <source>
        <strain evidence="13">CCUG 50873</strain>
    </source>
</reference>
<keyword evidence="4" id="KW-0808">Transferase</keyword>
<feature type="transmembrane region" description="Helical" evidence="9">
    <location>
        <begin position="228"/>
        <end position="249"/>
    </location>
</feature>
<feature type="compositionally biased region" description="Gly residues" evidence="8">
    <location>
        <begin position="577"/>
        <end position="590"/>
    </location>
</feature>
<evidence type="ECO:0000259" key="11">
    <source>
        <dbReference type="Pfam" id="PF24878"/>
    </source>
</evidence>
<keyword evidence="6 9" id="KW-1133">Transmembrane helix</keyword>
<feature type="transmembrane region" description="Helical" evidence="9">
    <location>
        <begin position="390"/>
        <end position="411"/>
    </location>
</feature>
<evidence type="ECO:0000256" key="1">
    <source>
        <dbReference type="ARBA" id="ARBA00004651"/>
    </source>
</evidence>
<feature type="transmembrane region" description="Helical" evidence="9">
    <location>
        <begin position="132"/>
        <end position="152"/>
    </location>
</feature>
<dbReference type="InterPro" id="IPR056785">
    <property type="entry name" value="YkcA/B-like_C"/>
</dbReference>
<evidence type="ECO:0000256" key="7">
    <source>
        <dbReference type="ARBA" id="ARBA00023136"/>
    </source>
</evidence>
<dbReference type="PANTHER" id="PTHR33908">
    <property type="entry name" value="MANNOSYLTRANSFERASE YKCB-RELATED"/>
    <property type="match status" value="1"/>
</dbReference>
<feature type="transmembrane region" description="Helical" evidence="9">
    <location>
        <begin position="418"/>
        <end position="439"/>
    </location>
</feature>
<protein>
    <submittedName>
        <fullName evidence="12">Glycosyltransferase family 39 protein</fullName>
    </submittedName>
</protein>
<feature type="transmembrane region" description="Helical" evidence="9">
    <location>
        <begin position="196"/>
        <end position="216"/>
    </location>
</feature>
<feature type="compositionally biased region" description="Low complexity" evidence="8">
    <location>
        <begin position="555"/>
        <end position="576"/>
    </location>
</feature>
<keyword evidence="7 9" id="KW-0472">Membrane</keyword>
<keyword evidence="3" id="KW-0328">Glycosyltransferase</keyword>
<feature type="transmembrane region" description="Helical" evidence="9">
    <location>
        <begin position="365"/>
        <end position="384"/>
    </location>
</feature>
<feature type="domain" description="Glycosyltransferase RgtA/B/C/D-like" evidence="10">
    <location>
        <begin position="84"/>
        <end position="242"/>
    </location>
</feature>
<dbReference type="Pfam" id="PF13231">
    <property type="entry name" value="PMT_2"/>
    <property type="match status" value="1"/>
</dbReference>
<keyword evidence="2" id="KW-1003">Cell membrane</keyword>
<dbReference type="PANTHER" id="PTHR33908:SF3">
    <property type="entry name" value="UNDECAPRENYL PHOSPHATE-ALPHA-4-AMINO-4-DEOXY-L-ARABINOSE ARABINOSYL TRANSFERASE"/>
    <property type="match status" value="1"/>
</dbReference>
<evidence type="ECO:0000256" key="2">
    <source>
        <dbReference type="ARBA" id="ARBA00022475"/>
    </source>
</evidence>
<dbReference type="RefSeq" id="WP_253645959.1">
    <property type="nucleotide sequence ID" value="NZ_BAAAMO010000002.1"/>
</dbReference>
<proteinExistence type="predicted"/>
<accession>A0ABW3G7N1</accession>
<name>A0ABW3G7N1_9NOCA</name>
<feature type="transmembrane region" description="Helical" evidence="9">
    <location>
        <begin position="159"/>
        <end position="176"/>
    </location>
</feature>
<feature type="domain" description="Putative mannosyltransferase YkcA/B-like C-terminal" evidence="11">
    <location>
        <begin position="601"/>
        <end position="690"/>
    </location>
</feature>
<feature type="transmembrane region" description="Helical" evidence="9">
    <location>
        <begin position="473"/>
        <end position="493"/>
    </location>
</feature>
<keyword evidence="5 9" id="KW-0812">Transmembrane</keyword>
<evidence type="ECO:0000256" key="3">
    <source>
        <dbReference type="ARBA" id="ARBA00022676"/>
    </source>
</evidence>
<evidence type="ECO:0000313" key="12">
    <source>
        <dbReference type="EMBL" id="MFD0926148.1"/>
    </source>
</evidence>
<evidence type="ECO:0000256" key="6">
    <source>
        <dbReference type="ARBA" id="ARBA00022989"/>
    </source>
</evidence>
<keyword evidence="13" id="KW-1185">Reference proteome</keyword>
<evidence type="ECO:0000256" key="9">
    <source>
        <dbReference type="SAM" id="Phobius"/>
    </source>
</evidence>
<feature type="compositionally biased region" description="Polar residues" evidence="8">
    <location>
        <begin position="1"/>
        <end position="11"/>
    </location>
</feature>
<dbReference type="Proteomes" id="UP001597068">
    <property type="component" value="Unassembled WGS sequence"/>
</dbReference>
<dbReference type="EMBL" id="JBHTIL010000001">
    <property type="protein sequence ID" value="MFD0926148.1"/>
    <property type="molecule type" value="Genomic_DNA"/>
</dbReference>
<dbReference type="InterPro" id="IPR050297">
    <property type="entry name" value="LipidA_mod_glycosyltrf_83"/>
</dbReference>
<evidence type="ECO:0000256" key="8">
    <source>
        <dbReference type="SAM" id="MobiDB-lite"/>
    </source>
</evidence>
<feature type="region of interest" description="Disordered" evidence="8">
    <location>
        <begin position="516"/>
        <end position="590"/>
    </location>
</feature>
<evidence type="ECO:0000256" key="4">
    <source>
        <dbReference type="ARBA" id="ARBA00022679"/>
    </source>
</evidence>
<evidence type="ECO:0000313" key="13">
    <source>
        <dbReference type="Proteomes" id="UP001597068"/>
    </source>
</evidence>
<feature type="transmembrane region" description="Helical" evidence="9">
    <location>
        <begin position="29"/>
        <end position="46"/>
    </location>
</feature>
<feature type="compositionally biased region" description="Gly residues" evidence="8">
    <location>
        <begin position="516"/>
        <end position="554"/>
    </location>
</feature>
<sequence>MTSTVDTTRTDVPQPVSPGGRRVARPDRWGLGLLLTGTAVLYLWGLSANGWANSFYSAAIQAGSVSWKAWFFGSSDAANSITVDKPPMSLWIPGIAVRVFGLNSWSILVPQALMGVASVALLSAIVRRYVGWQAGLLAGLALALTPVAALMFRFDNPDALLVLLMLGAVWATLRGIDDGRIRWMVLTGAFVGFGFLTKQLQVFLVIPPLAIAYLAFGQHSWVKRIGHLLAAGVALVVAAGWWVLAVTLWPKDSRPYIGGSQHNSILELTFGYNGFGRLTGNETGSTMPGGGRNNAAFAEFARAAGFPAGGPGGRGGSMWGETGFWRMFQPEQGGQIAWLIPAAVILGVAALVICGRAARTDLRRALLVVMLLWFAVTYLTFSFMSGIFHAYYTVALAPAIAGVVGTAGWMCWLERQRIWVRAVLAASVVATGVMAFVLLGRSSDFVPWLRWIVLVGAVIAAVAVVLTRIPRVAAIGAALAVILGLAGPAAYAVDTVSSSVSGSIISAGPRVAGGFGPGGHGGPGRFGGRGGPGQFGAGQPGAGQFGGGQAGPGRFGAQQGQPGQAGLPGAAGATGSRAGGFGGMGGPGGGLLEGSRPSAELTALLERDADRYTWMAAAIGSNSASGYQLATQQPVMPIGGFNGSDPSPTLAQFQQYVREGKIHWFIAGGGFGGGMNARGTASDITAWVEKTYTARTVGSVTLYDLTDPR</sequence>
<feature type="transmembrane region" description="Helical" evidence="9">
    <location>
        <begin position="336"/>
        <end position="358"/>
    </location>
</feature>
<dbReference type="Pfam" id="PF24878">
    <property type="entry name" value="YkcB_C"/>
    <property type="match status" value="1"/>
</dbReference>
<feature type="region of interest" description="Disordered" evidence="8">
    <location>
        <begin position="1"/>
        <end position="23"/>
    </location>
</feature>
<comment type="subcellular location">
    <subcellularLocation>
        <location evidence="1">Cell membrane</location>
        <topology evidence="1">Multi-pass membrane protein</topology>
    </subcellularLocation>
</comment>